<evidence type="ECO:0000256" key="8">
    <source>
        <dbReference type="ARBA" id="ARBA00022989"/>
    </source>
</evidence>
<evidence type="ECO:0000256" key="4">
    <source>
        <dbReference type="ARBA" id="ARBA00017004"/>
    </source>
</evidence>
<evidence type="ECO:0000256" key="3">
    <source>
        <dbReference type="ARBA" id="ARBA00010514"/>
    </source>
</evidence>
<evidence type="ECO:0000256" key="10">
    <source>
        <dbReference type="ARBA" id="ARBA00023136"/>
    </source>
</evidence>
<dbReference type="OMA" id="CRSHCEE"/>
<organism evidence="13 14">
    <name type="scientific">Capra hircus</name>
    <name type="common">Goat</name>
    <dbReference type="NCBI Taxonomy" id="9925"/>
    <lineage>
        <taxon>Eukaryota</taxon>
        <taxon>Metazoa</taxon>
        <taxon>Chordata</taxon>
        <taxon>Craniata</taxon>
        <taxon>Vertebrata</taxon>
        <taxon>Euteleostomi</taxon>
        <taxon>Mammalia</taxon>
        <taxon>Eutheria</taxon>
        <taxon>Laurasiatheria</taxon>
        <taxon>Artiodactyla</taxon>
        <taxon>Ruminantia</taxon>
        <taxon>Pecora</taxon>
        <taxon>Bovidae</taxon>
        <taxon>Caprinae</taxon>
        <taxon>Capra</taxon>
    </lineage>
</organism>
<dbReference type="CDD" id="cd00929">
    <property type="entry name" value="Cyt_c_Oxidase_VIIc"/>
    <property type="match status" value="1"/>
</dbReference>
<dbReference type="GeneTree" id="ENSGT00390000018086"/>
<dbReference type="InterPro" id="IPR036636">
    <property type="entry name" value="COX7C/Cox8_sf"/>
</dbReference>
<dbReference type="Gene3D" id="4.10.49.10">
    <property type="entry name" value="Cytochrome c oxidase subunit VIIc"/>
    <property type="match status" value="1"/>
</dbReference>
<evidence type="ECO:0000256" key="12">
    <source>
        <dbReference type="RuleBase" id="RU368123"/>
    </source>
</evidence>
<dbReference type="FunFam" id="4.10.49.10:FF:000001">
    <property type="entry name" value="Cytochrome c oxidase subunit 7C"/>
    <property type="match status" value="1"/>
</dbReference>
<comment type="similarity">
    <text evidence="3 12">Belongs to the cytochrome c oxidase VIIc family.</text>
</comment>
<dbReference type="GO" id="GO:0045277">
    <property type="term" value="C:respiratory chain complex IV"/>
    <property type="evidence" value="ECO:0007669"/>
    <property type="project" value="UniProtKB-UniRule"/>
</dbReference>
<name>A0A452DQN6_CAPHI</name>
<evidence type="ECO:0000256" key="6">
    <source>
        <dbReference type="ARBA" id="ARBA00022792"/>
    </source>
</evidence>
<dbReference type="Pfam" id="PF02935">
    <property type="entry name" value="COX7C"/>
    <property type="match status" value="1"/>
</dbReference>
<keyword evidence="10 12" id="KW-0472">Membrane</keyword>
<evidence type="ECO:0000256" key="2">
    <source>
        <dbReference type="ARBA" id="ARBA00004673"/>
    </source>
</evidence>
<comment type="pathway">
    <text evidence="2 12">Energy metabolism; oxidative phosphorylation.</text>
</comment>
<dbReference type="Proteomes" id="UP000291000">
    <property type="component" value="Chromosome 27"/>
</dbReference>
<reference evidence="13" key="2">
    <citation type="submission" date="2025-08" db="UniProtKB">
        <authorList>
            <consortium name="Ensembl"/>
        </authorList>
    </citation>
    <scope>IDENTIFICATION</scope>
</reference>
<dbReference type="Ensembl" id="ENSCHIT00000006034.1">
    <property type="protein sequence ID" value="ENSCHIP00000002030.1"/>
    <property type="gene ID" value="ENSCHIG00000004497.1"/>
</dbReference>
<keyword evidence="8 12" id="KW-1133">Transmembrane helix</keyword>
<evidence type="ECO:0000313" key="14">
    <source>
        <dbReference type="Proteomes" id="UP000291000"/>
    </source>
</evidence>
<keyword evidence="14" id="KW-1185">Reference proteome</keyword>
<evidence type="ECO:0000256" key="1">
    <source>
        <dbReference type="ARBA" id="ARBA00004434"/>
    </source>
</evidence>
<feature type="transmembrane region" description="Helical" evidence="12">
    <location>
        <begin position="35"/>
        <end position="56"/>
    </location>
</feature>
<sequence>MLGQSIQGFTISVVHRSHYEEGPGKNIPFSVENKWRLLAMMTLFFGSQFAAPFFIVRHQLLKK</sequence>
<keyword evidence="5 12" id="KW-0812">Transmembrane</keyword>
<dbReference type="EMBL" id="LWLT01000029">
    <property type="status" value="NOT_ANNOTATED_CDS"/>
    <property type="molecule type" value="Genomic_DNA"/>
</dbReference>
<dbReference type="UniPathway" id="UPA00705"/>
<dbReference type="Bgee" id="ENSCHIG00000004497">
    <property type="expression patterns" value="Expressed in longissimus thoracis muscle and 5 other cell types or tissues"/>
</dbReference>
<evidence type="ECO:0000313" key="13">
    <source>
        <dbReference type="Ensembl" id="ENSCHIP00000002030.1"/>
    </source>
</evidence>
<dbReference type="GO" id="GO:0006123">
    <property type="term" value="P:mitochondrial electron transport, cytochrome c to oxygen"/>
    <property type="evidence" value="ECO:0007669"/>
    <property type="project" value="UniProtKB-UniRule"/>
</dbReference>
<dbReference type="AlphaFoldDB" id="A0A452DQN6"/>
<comment type="subcellular location">
    <subcellularLocation>
        <location evidence="1 12">Mitochondrion inner membrane</location>
        <topology evidence="1 12">Single-pass membrane protein</topology>
    </subcellularLocation>
</comment>
<protein>
    <recommendedName>
        <fullName evidence="4 12">Cytochrome c oxidase subunit 7C, mitochondrial</fullName>
    </recommendedName>
    <alternativeName>
        <fullName evidence="11 12">Cytochrome c oxidase polypeptide VIIc</fullName>
    </alternativeName>
</protein>
<dbReference type="STRING" id="9925.ENSCHIP00000002030"/>
<evidence type="ECO:0000256" key="7">
    <source>
        <dbReference type="ARBA" id="ARBA00022946"/>
    </source>
</evidence>
<dbReference type="PANTHER" id="PTHR13313">
    <property type="entry name" value="CYTOCHROME C OXIDASE SUBUNIT VIIC"/>
    <property type="match status" value="1"/>
</dbReference>
<proteinExistence type="inferred from homology"/>
<dbReference type="SUPFAM" id="SSF81427">
    <property type="entry name" value="Mitochondrial cytochrome c oxidase subunit VIIc (aka VIIIa)"/>
    <property type="match status" value="1"/>
</dbReference>
<keyword evidence="6 12" id="KW-0999">Mitochondrion inner membrane</keyword>
<reference evidence="13" key="3">
    <citation type="submission" date="2025-09" db="UniProtKB">
        <authorList>
            <consortium name="Ensembl"/>
        </authorList>
    </citation>
    <scope>IDENTIFICATION</scope>
</reference>
<evidence type="ECO:0000256" key="11">
    <source>
        <dbReference type="ARBA" id="ARBA00031140"/>
    </source>
</evidence>
<accession>A0A452DQN6</accession>
<comment type="function">
    <text evidence="12">Component of the cytochrome c oxidase, the last enzyme in the mitochondrial electron transport chain which drives oxidative phosphorylation. The respiratory chain contains 3 multisubunit complexes succinate dehydrogenase (complex II, CII), ubiquinol-cytochrome c oxidoreductase (cytochrome b-c1 complex, complex III, CIII) and cytochrome c oxidase (complex IV, CIV), that cooperate to transfer electrons derived from NADH and succinate to molecular oxygen, creating an electrochemical gradient over the inner membrane that drives transmembrane transport and the ATP synthase. Cytochrome c oxidase is the component of the respiratory chain that catalyzes the reduction of oxygen to water. Electrons originating from reduced cytochrome c in the intermembrane space (IMS) are transferred via the dinuclear copper A center (CU(A)) of subunit 2 and heme A of subunit 1 to the active site in subunit 1, a binuclear center (BNC) formed by heme A3 and copper B (CU(B)). The BNC reduces molecular oxygen to 2 water molecules using 4 electrons from cytochrome c in the IMS and 4 protons from the mitochondrial matrix.</text>
</comment>
<evidence type="ECO:0000256" key="9">
    <source>
        <dbReference type="ARBA" id="ARBA00023128"/>
    </source>
</evidence>
<keyword evidence="9 12" id="KW-0496">Mitochondrion</keyword>
<reference evidence="13 14" key="1">
    <citation type="submission" date="2016-04" db="EMBL/GenBank/DDBJ databases">
        <title>Polished mammalian reference genomes with single-molecule sequencing and chromosome conformation capture applied to the Capra hircus genome.</title>
        <authorList>
            <person name="Bickhart D.M."/>
            <person name="Koren S."/>
            <person name="Rosen B."/>
            <person name="Hastie A."/>
            <person name="Liachko I."/>
            <person name="Sullivan S.T."/>
            <person name="Burton J."/>
            <person name="Sayre B.L."/>
            <person name="Huson H.J."/>
            <person name="Lee J."/>
            <person name="Lam E."/>
            <person name="Kelley C.M."/>
            <person name="Hutchison J.L."/>
            <person name="Zhou Y."/>
            <person name="Sun J."/>
            <person name="Crisa A."/>
            <person name="Schwartz J.C."/>
            <person name="Hammond J.A."/>
            <person name="Schroeder S.G."/>
            <person name="Liu G.E."/>
            <person name="Dunham M."/>
            <person name="Shendure J."/>
            <person name="Sonstegard T.S."/>
            <person name="Phillippy A.M."/>
            <person name="Van Tassell C.P."/>
            <person name="Smith T.P."/>
        </authorList>
    </citation>
    <scope>NUCLEOTIDE SEQUENCE [LARGE SCALE GENOMIC DNA]</scope>
</reference>
<dbReference type="InterPro" id="IPR004202">
    <property type="entry name" value="COX7C/Cox8"/>
</dbReference>
<keyword evidence="7 12" id="KW-0809">Transit peptide</keyword>
<evidence type="ECO:0000256" key="5">
    <source>
        <dbReference type="ARBA" id="ARBA00022692"/>
    </source>
</evidence>
<dbReference type="PANTHER" id="PTHR13313:SF0">
    <property type="entry name" value="CYTOCHROME C OXIDASE SUBUNIT 7C, MITOCHONDRIAL"/>
    <property type="match status" value="1"/>
</dbReference>
<dbReference type="GO" id="GO:0005743">
    <property type="term" value="C:mitochondrial inner membrane"/>
    <property type="evidence" value="ECO:0007669"/>
    <property type="project" value="UniProtKB-SubCell"/>
</dbReference>
<comment type="subunit">
    <text evidence="12">Component of the cytochrome c oxidase (complex IV, CIV), a multisubunit enzyme composed of 14 subunits. The complex is composed of a catalytic core of 3 subunits, encoded in the mitochondrial DNA, and 11 supernumerary subunits, which are encoded in the nuclear genome. The complex exists as a monomer or a dimer and forms supercomplexes (SCs) in the inner mitochondrial membrane with NADH-ubiquinone oxidoreductase (complex I, CI) and ubiquinol-cytochrome c oxidoreductase (cytochrome b-c1 complex, complex III, CIII), resulting in different assemblies (supercomplex SCI(1)III(2)IV(1) and megacomplex MCI(2)III(2)IV(2)).</text>
</comment>